<sequence length="532" mass="61848">MHHIELVFFPFSLLIFLYYCRSGALELLFLSVSLMISLCYCLMCRGTSVFLTNWPLLGMTPGLLKNAHRILDFVTFLLQENQQTFYINGPILANRDILLTCDPANVNYILSKNFTNFSKGPEFGKIFDILGEGILSSDGHLWEIHRRTTMSLFNHLQFYQMLQRTVRKKLEEGLIPVLDHVSKHGIEVDLQDIFQRLAFDNISSLLLDHDPQSLTLELPDIPYQNSIPAIEEALLYRHILPESIWKLQNWIGFGKEKGLNKGWEAIDEYLYTCISMKRQQLVHTNSLQMSSADEDHKLDWSTAYMESKYKENLGSPDKFLRDTLFSLMFAGRDTTSAALSWFFWLLWKNPSVESKILEEIRRNLSTSELKSRIVFHKKEELQKLVYLHGALCETLRLFPPVPFNHKSPKQPDILPSGHRVDKDSKIVLSFYSMGKMESIWGEDCLEFKPERWITERGEIKHEPSYKFSAFNAGPRYCLGKEMSFTQMKIVATTMIYNYKIQVTEGHPIVPRDSVVLEMKYGLKVRLSRRNVR</sequence>
<evidence type="ECO:0000256" key="6">
    <source>
        <dbReference type="PIRSR" id="PIRSR602401-1"/>
    </source>
</evidence>
<keyword evidence="4 7" id="KW-0560">Oxidoreductase</keyword>
<reference evidence="8" key="2">
    <citation type="submission" date="2022-03" db="EMBL/GenBank/DDBJ databases">
        <title>Draft title - Genomic analysis of global carrot germplasm unveils the trajectory of domestication and the origin of high carotenoid orange carrot.</title>
        <authorList>
            <person name="Iorizzo M."/>
            <person name="Ellison S."/>
            <person name="Senalik D."/>
            <person name="Macko-Podgorni A."/>
            <person name="Grzebelus D."/>
            <person name="Bostan H."/>
            <person name="Rolling W."/>
            <person name="Curaba J."/>
            <person name="Simon P."/>
        </authorList>
    </citation>
    <scope>NUCLEOTIDE SEQUENCE</scope>
    <source>
        <tissue evidence="8">Leaf</tissue>
    </source>
</reference>
<evidence type="ECO:0008006" key="10">
    <source>
        <dbReference type="Google" id="ProtNLM"/>
    </source>
</evidence>
<evidence type="ECO:0000256" key="2">
    <source>
        <dbReference type="ARBA" id="ARBA00010617"/>
    </source>
</evidence>
<dbReference type="Pfam" id="PF00067">
    <property type="entry name" value="p450"/>
    <property type="match status" value="1"/>
</dbReference>
<dbReference type="PRINTS" id="PR00385">
    <property type="entry name" value="P450"/>
</dbReference>
<dbReference type="CDD" id="cd11064">
    <property type="entry name" value="CYP86A"/>
    <property type="match status" value="1"/>
</dbReference>
<dbReference type="Proteomes" id="UP000077755">
    <property type="component" value="Chromosome 9"/>
</dbReference>
<accession>A0AAF0XXU8</accession>
<evidence type="ECO:0000256" key="1">
    <source>
        <dbReference type="ARBA" id="ARBA00001971"/>
    </source>
</evidence>
<dbReference type="PRINTS" id="PR00463">
    <property type="entry name" value="EP450I"/>
</dbReference>
<keyword evidence="7" id="KW-0503">Monooxygenase</keyword>
<organism evidence="8 9">
    <name type="scientific">Daucus carota subsp. sativus</name>
    <name type="common">Carrot</name>
    <dbReference type="NCBI Taxonomy" id="79200"/>
    <lineage>
        <taxon>Eukaryota</taxon>
        <taxon>Viridiplantae</taxon>
        <taxon>Streptophyta</taxon>
        <taxon>Embryophyta</taxon>
        <taxon>Tracheophyta</taxon>
        <taxon>Spermatophyta</taxon>
        <taxon>Magnoliopsida</taxon>
        <taxon>eudicotyledons</taxon>
        <taxon>Gunneridae</taxon>
        <taxon>Pentapetalae</taxon>
        <taxon>asterids</taxon>
        <taxon>campanulids</taxon>
        <taxon>Apiales</taxon>
        <taxon>Apiaceae</taxon>
        <taxon>Apioideae</taxon>
        <taxon>Scandiceae</taxon>
        <taxon>Daucinae</taxon>
        <taxon>Daucus</taxon>
        <taxon>Daucus sect. Daucus</taxon>
    </lineage>
</organism>
<evidence type="ECO:0000256" key="4">
    <source>
        <dbReference type="ARBA" id="ARBA00023002"/>
    </source>
</evidence>
<dbReference type="GO" id="GO:0016705">
    <property type="term" value="F:oxidoreductase activity, acting on paired donors, with incorporation or reduction of molecular oxygen"/>
    <property type="evidence" value="ECO:0007669"/>
    <property type="project" value="InterPro"/>
</dbReference>
<dbReference type="EMBL" id="CP093351">
    <property type="protein sequence ID" value="WOH15282.1"/>
    <property type="molecule type" value="Genomic_DNA"/>
</dbReference>
<dbReference type="AlphaFoldDB" id="A0AAF0XXU8"/>
<dbReference type="InterPro" id="IPR001128">
    <property type="entry name" value="Cyt_P450"/>
</dbReference>
<keyword evidence="6 7" id="KW-0349">Heme</keyword>
<evidence type="ECO:0000256" key="7">
    <source>
        <dbReference type="RuleBase" id="RU000461"/>
    </source>
</evidence>
<dbReference type="GO" id="GO:0004497">
    <property type="term" value="F:monooxygenase activity"/>
    <property type="evidence" value="ECO:0007669"/>
    <property type="project" value="UniProtKB-KW"/>
</dbReference>
<dbReference type="GO" id="GO:0005506">
    <property type="term" value="F:iron ion binding"/>
    <property type="evidence" value="ECO:0007669"/>
    <property type="project" value="InterPro"/>
</dbReference>
<dbReference type="SUPFAM" id="SSF48264">
    <property type="entry name" value="Cytochrome P450"/>
    <property type="match status" value="1"/>
</dbReference>
<dbReference type="GO" id="GO:0020037">
    <property type="term" value="F:heme binding"/>
    <property type="evidence" value="ECO:0007669"/>
    <property type="project" value="InterPro"/>
</dbReference>
<keyword evidence="5 6" id="KW-0408">Iron</keyword>
<dbReference type="InterPro" id="IPR002401">
    <property type="entry name" value="Cyt_P450_E_grp-I"/>
</dbReference>
<evidence type="ECO:0000313" key="8">
    <source>
        <dbReference type="EMBL" id="WOH15282.1"/>
    </source>
</evidence>
<dbReference type="KEGG" id="dcr:108203347"/>
<keyword evidence="3 6" id="KW-0479">Metal-binding</keyword>
<evidence type="ECO:0000256" key="3">
    <source>
        <dbReference type="ARBA" id="ARBA00022723"/>
    </source>
</evidence>
<dbReference type="InterPro" id="IPR017972">
    <property type="entry name" value="Cyt_P450_CS"/>
</dbReference>
<dbReference type="InterPro" id="IPR036396">
    <property type="entry name" value="Cyt_P450_sf"/>
</dbReference>
<keyword evidence="9" id="KW-1185">Reference proteome</keyword>
<reference evidence="8" key="1">
    <citation type="journal article" date="2016" name="Nat. Genet.">
        <title>A high-quality carrot genome assembly provides new insights into carotenoid accumulation and asterid genome evolution.</title>
        <authorList>
            <person name="Iorizzo M."/>
            <person name="Ellison S."/>
            <person name="Senalik D."/>
            <person name="Zeng P."/>
            <person name="Satapoomin P."/>
            <person name="Huang J."/>
            <person name="Bowman M."/>
            <person name="Iovene M."/>
            <person name="Sanseverino W."/>
            <person name="Cavagnaro P."/>
            <person name="Yildiz M."/>
            <person name="Macko-Podgorni A."/>
            <person name="Moranska E."/>
            <person name="Grzebelus E."/>
            <person name="Grzebelus D."/>
            <person name="Ashrafi H."/>
            <person name="Zheng Z."/>
            <person name="Cheng S."/>
            <person name="Spooner D."/>
            <person name="Van Deynze A."/>
            <person name="Simon P."/>
        </authorList>
    </citation>
    <scope>NUCLEOTIDE SEQUENCE</scope>
    <source>
        <tissue evidence="8">Leaf</tissue>
    </source>
</reference>
<proteinExistence type="inferred from homology"/>
<dbReference type="PROSITE" id="PS00086">
    <property type="entry name" value="CYTOCHROME_P450"/>
    <property type="match status" value="1"/>
</dbReference>
<name>A0AAF0XXU8_DAUCS</name>
<comment type="cofactor">
    <cofactor evidence="1 6">
        <name>heme</name>
        <dbReference type="ChEBI" id="CHEBI:30413"/>
    </cofactor>
</comment>
<dbReference type="GO" id="GO:0006629">
    <property type="term" value="P:lipid metabolic process"/>
    <property type="evidence" value="ECO:0007669"/>
    <property type="project" value="UniProtKB-ARBA"/>
</dbReference>
<gene>
    <name evidence="8" type="ORF">DCAR_0934819</name>
</gene>
<feature type="binding site" description="axial binding residue" evidence="6">
    <location>
        <position position="477"/>
    </location>
    <ligand>
        <name>heme</name>
        <dbReference type="ChEBI" id="CHEBI:30413"/>
    </ligand>
    <ligandPart>
        <name>Fe</name>
        <dbReference type="ChEBI" id="CHEBI:18248"/>
    </ligandPart>
</feature>
<dbReference type="Gene3D" id="1.10.630.10">
    <property type="entry name" value="Cytochrome P450"/>
    <property type="match status" value="1"/>
</dbReference>
<dbReference type="PANTHER" id="PTHR24296">
    <property type="entry name" value="CYTOCHROME P450"/>
    <property type="match status" value="1"/>
</dbReference>
<evidence type="ECO:0000256" key="5">
    <source>
        <dbReference type="ARBA" id="ARBA00023004"/>
    </source>
</evidence>
<comment type="similarity">
    <text evidence="2 7">Belongs to the cytochrome P450 family.</text>
</comment>
<evidence type="ECO:0000313" key="9">
    <source>
        <dbReference type="Proteomes" id="UP000077755"/>
    </source>
</evidence>
<protein>
    <recommendedName>
        <fullName evidence="10">Cytochrome P450</fullName>
    </recommendedName>
</protein>